<comment type="similarity">
    <text evidence="2">Belongs to the CCC1 family.</text>
</comment>
<dbReference type="EMBL" id="DS990640">
    <property type="protein sequence ID" value="EGC47348.1"/>
    <property type="molecule type" value="Genomic_DNA"/>
</dbReference>
<gene>
    <name evidence="8" type="ORF">HCEG_06563</name>
</gene>
<dbReference type="GO" id="GO:0012505">
    <property type="term" value="C:endomembrane system"/>
    <property type="evidence" value="ECO:0007669"/>
    <property type="project" value="UniProtKB-SubCell"/>
</dbReference>
<evidence type="ECO:0000256" key="3">
    <source>
        <dbReference type="ARBA" id="ARBA00022692"/>
    </source>
</evidence>
<dbReference type="GO" id="GO:0005384">
    <property type="term" value="F:manganese ion transmembrane transporter activity"/>
    <property type="evidence" value="ECO:0007669"/>
    <property type="project" value="InterPro"/>
</dbReference>
<comment type="subcellular location">
    <subcellularLocation>
        <location evidence="1">Endomembrane system</location>
        <topology evidence="1">Multi-pass membrane protein</topology>
    </subcellularLocation>
</comment>
<evidence type="ECO:0000256" key="7">
    <source>
        <dbReference type="SAM" id="Phobius"/>
    </source>
</evidence>
<feature type="compositionally biased region" description="Basic and acidic residues" evidence="6">
    <location>
        <begin position="65"/>
        <end position="76"/>
    </location>
</feature>
<protein>
    <submittedName>
        <fullName evidence="8">Calcium transporter</fullName>
    </submittedName>
</protein>
<keyword evidence="4 7" id="KW-1133">Transmembrane helix</keyword>
<feature type="region of interest" description="Disordered" evidence="6">
    <location>
        <begin position="1"/>
        <end position="156"/>
    </location>
</feature>
<evidence type="ECO:0000256" key="5">
    <source>
        <dbReference type="ARBA" id="ARBA00023136"/>
    </source>
</evidence>
<dbReference type="InterPro" id="IPR008217">
    <property type="entry name" value="Ccc1_fam"/>
</dbReference>
<evidence type="ECO:0000256" key="2">
    <source>
        <dbReference type="ARBA" id="ARBA00007049"/>
    </source>
</evidence>
<organism evidence="9">
    <name type="scientific">Ajellomyces capsulatus (strain H88)</name>
    <name type="common">Darling's disease fungus</name>
    <name type="synonym">Histoplasma capsulatum</name>
    <dbReference type="NCBI Taxonomy" id="544711"/>
    <lineage>
        <taxon>Eukaryota</taxon>
        <taxon>Fungi</taxon>
        <taxon>Dikarya</taxon>
        <taxon>Ascomycota</taxon>
        <taxon>Pezizomycotina</taxon>
        <taxon>Eurotiomycetes</taxon>
        <taxon>Eurotiomycetidae</taxon>
        <taxon>Onygenales</taxon>
        <taxon>Ajellomycetaceae</taxon>
        <taxon>Histoplasma</taxon>
    </lineage>
</organism>
<feature type="transmembrane region" description="Helical" evidence="7">
    <location>
        <begin position="385"/>
        <end position="404"/>
    </location>
</feature>
<feature type="transmembrane region" description="Helical" evidence="7">
    <location>
        <begin position="347"/>
        <end position="365"/>
    </location>
</feature>
<dbReference type="HOGENOM" id="CLU_667234_0_0_1"/>
<evidence type="ECO:0000313" key="8">
    <source>
        <dbReference type="EMBL" id="EGC47348.1"/>
    </source>
</evidence>
<dbReference type="OMA" id="QEQDINH"/>
<dbReference type="Proteomes" id="UP000008142">
    <property type="component" value="Unassembled WGS sequence"/>
</dbReference>
<dbReference type="PANTHER" id="PTHR31851">
    <property type="entry name" value="FE(2+)/MN(2+) TRANSPORTER PCL1"/>
    <property type="match status" value="1"/>
</dbReference>
<dbReference type="GO" id="GO:0030026">
    <property type="term" value="P:intracellular manganese ion homeostasis"/>
    <property type="evidence" value="ECO:0007669"/>
    <property type="project" value="InterPro"/>
</dbReference>
<evidence type="ECO:0000256" key="4">
    <source>
        <dbReference type="ARBA" id="ARBA00022989"/>
    </source>
</evidence>
<evidence type="ECO:0000313" key="9">
    <source>
        <dbReference type="Proteomes" id="UP000008142"/>
    </source>
</evidence>
<reference evidence="9" key="1">
    <citation type="submission" date="2008-07" db="EMBL/GenBank/DDBJ databases">
        <title>Annotation of Ajellomyces capsulatus strain H88.</title>
        <authorList>
            <person name="Champion M."/>
            <person name="Cuomo C."/>
            <person name="Ma L.-J."/>
            <person name="Henn M.R."/>
            <person name="Sil A."/>
            <person name="Goldman B."/>
            <person name="Young S.K."/>
            <person name="Kodira C.D."/>
            <person name="Zeng Q."/>
            <person name="Koehrsen M."/>
            <person name="Alvarado L."/>
            <person name="Berlin A."/>
            <person name="Borenstein D."/>
            <person name="Chen Z."/>
            <person name="Engels R."/>
            <person name="Freedman E."/>
            <person name="Gellesch M."/>
            <person name="Goldberg J."/>
            <person name="Griggs A."/>
            <person name="Gujja S."/>
            <person name="Heiman D."/>
            <person name="Hepburn T."/>
            <person name="Howarth C."/>
            <person name="Jen D."/>
            <person name="Larson L."/>
            <person name="Lewis B."/>
            <person name="Mehta T."/>
            <person name="Park D."/>
            <person name="Pearson M."/>
            <person name="Roberts A."/>
            <person name="Saif S."/>
            <person name="Shea T."/>
            <person name="Shenoy N."/>
            <person name="Sisk P."/>
            <person name="Stolte C."/>
            <person name="Sykes S."/>
            <person name="Walk T."/>
            <person name="White J."/>
            <person name="Yandava C."/>
            <person name="Klein B."/>
            <person name="McEwen J.G."/>
            <person name="Puccia R."/>
            <person name="Goldman G.H."/>
            <person name="Felipe M.S."/>
            <person name="Nino-Vega G."/>
            <person name="San-Blas G."/>
            <person name="Taylor J."/>
            <person name="Mendoza L."/>
            <person name="Galagan J."/>
            <person name="Nusbaum C."/>
            <person name="Birren B."/>
        </authorList>
    </citation>
    <scope>NUCLEOTIDE SEQUENCE [LARGE SCALE GENOMIC DNA]</scope>
    <source>
        <strain evidence="9">H88</strain>
    </source>
</reference>
<evidence type="ECO:0000256" key="6">
    <source>
        <dbReference type="SAM" id="MobiDB-lite"/>
    </source>
</evidence>
<dbReference type="AlphaFoldDB" id="F0UMN1"/>
<dbReference type="STRING" id="544711.F0UMN1"/>
<keyword evidence="3 7" id="KW-0812">Transmembrane</keyword>
<dbReference type="OrthoDB" id="73465at2759"/>
<dbReference type="CDD" id="cd02435">
    <property type="entry name" value="CCC1"/>
    <property type="match status" value="1"/>
</dbReference>
<proteinExistence type="inferred from homology"/>
<keyword evidence="5 7" id="KW-0472">Membrane</keyword>
<accession>F0UMN1</accession>
<name>F0UMN1_AJEC8</name>
<dbReference type="VEuPathDB" id="FungiDB:I7I53_00803"/>
<sequence length="412" mass="43710">MPIPSNSSASPGTGTASSSSSASHQHQQLQLQEQSFSQPLQTAPGSAPAADPSSDTTGQSGRSQLSKEEAERLFEERMEEDSGLEANQEQDINHHQPGFPQIKLRRSSSILRRPSVARTEKGHADGESLLPTTTRRCDRGGGVVNGGDPEAQNWGRYQTFPTCSRNANDTGSETQSTSCSKINPRIISDAILGLSDGLTVPFALSAGLSAFGNTKVVVLGSLAELVAGAISMGLGGYVGAKTEIESYETAKREVQELISACPCETTTMVREVFAPYSLPDHPVSEMSSTLHSSPKQLMEFLLAFHHKQPEPDANQALVSAITLALGYFIGGFIPLIPYILSHQVLTALKYSAGVMAVTLLVFGYLKTCIVRGWSGRENIIAGLKGGVQMVMVGGAAAGAAVFLVRMIDNGKM</sequence>
<feature type="transmembrane region" description="Helical" evidence="7">
    <location>
        <begin position="316"/>
        <end position="340"/>
    </location>
</feature>
<feature type="compositionally biased region" description="Low complexity" evidence="6">
    <location>
        <begin position="1"/>
        <end position="57"/>
    </location>
</feature>
<evidence type="ECO:0000256" key="1">
    <source>
        <dbReference type="ARBA" id="ARBA00004127"/>
    </source>
</evidence>
<dbReference type="Pfam" id="PF01988">
    <property type="entry name" value="VIT1"/>
    <property type="match status" value="1"/>
</dbReference>